<evidence type="ECO:0000313" key="2">
    <source>
        <dbReference type="EMBL" id="KAK8719877.1"/>
    </source>
</evidence>
<feature type="domain" description="Methyltransferase type 11" evidence="1">
    <location>
        <begin position="97"/>
        <end position="218"/>
    </location>
</feature>
<proteinExistence type="predicted"/>
<evidence type="ECO:0000259" key="1">
    <source>
        <dbReference type="Pfam" id="PF08241"/>
    </source>
</evidence>
<protein>
    <recommendedName>
        <fullName evidence="1">Methyltransferase type 11 domain-containing protein</fullName>
    </recommendedName>
</protein>
<dbReference type="PANTHER" id="PTHR45445">
    <property type="match status" value="1"/>
</dbReference>
<dbReference type="GO" id="GO:0008757">
    <property type="term" value="F:S-adenosylmethionine-dependent methyltransferase activity"/>
    <property type="evidence" value="ECO:0007669"/>
    <property type="project" value="InterPro"/>
</dbReference>
<dbReference type="InterPro" id="IPR013216">
    <property type="entry name" value="Methyltransf_11"/>
</dbReference>
<dbReference type="CDD" id="cd02440">
    <property type="entry name" value="AdoMet_MTases"/>
    <property type="match status" value="1"/>
</dbReference>
<accession>A0AAW0VS02</accession>
<reference evidence="2" key="2">
    <citation type="submission" date="2024-01" db="EMBL/GenBank/DDBJ databases">
        <authorList>
            <person name="He J."/>
            <person name="Wang M."/>
            <person name="Zheng J."/>
            <person name="Liu Z."/>
        </authorList>
    </citation>
    <scope>NUCLEOTIDE SEQUENCE</scope>
    <source>
        <strain evidence="2">ZL_2023a</strain>
        <tissue evidence="2">Muscle</tissue>
    </source>
</reference>
<dbReference type="AlphaFoldDB" id="A0AAW0VS02"/>
<dbReference type="Proteomes" id="UP001445076">
    <property type="component" value="Unassembled WGS sequence"/>
</dbReference>
<name>A0AAW0VS02_CHEQU</name>
<dbReference type="PROSITE" id="PS51257">
    <property type="entry name" value="PROKAR_LIPOPROTEIN"/>
    <property type="match status" value="1"/>
</dbReference>
<dbReference type="PANTHER" id="PTHR45445:SF2">
    <property type="entry name" value="METHYLTRANSFERASE TYPE 11 DOMAIN-CONTAINING PROTEIN"/>
    <property type="match status" value="1"/>
</dbReference>
<dbReference type="EMBL" id="JARKIK010001165">
    <property type="protein sequence ID" value="KAK8719877.1"/>
    <property type="molecule type" value="Genomic_DNA"/>
</dbReference>
<evidence type="ECO:0000313" key="3">
    <source>
        <dbReference type="Proteomes" id="UP001445076"/>
    </source>
</evidence>
<comment type="caution">
    <text evidence="2">The sequence shown here is derived from an EMBL/GenBank/DDBJ whole genome shotgun (WGS) entry which is preliminary data.</text>
</comment>
<sequence>MEKVVYALSGATAVSACVAAWAVYKWVCTRSALRAYTHVYTDAREVQRYLEHHYGSLADLSELKDIVPEEAVDYQRRLADFCGVACERWQVAKDRVLDVGCGPGGLSFHLSRHFRQVIGTDVSYEMITAAQTLKQFGEFAVSFPSEGGNHVSFHSIRVPDDSSRERVEFWDEDACALAYTCGTFDCVVASNVLTVMYDPKSFLQDIHRYVTNGGLLVVGDAYDWKSGPEVLLGGWGEMMTPTLLRNILESSWSLVEETSMAYYVPRCRRLAIIGNAHFTIWKKKQDDDSQD</sequence>
<gene>
    <name evidence="2" type="ORF">OTU49_013712</name>
</gene>
<keyword evidence="3" id="KW-1185">Reference proteome</keyword>
<dbReference type="SUPFAM" id="SSF53335">
    <property type="entry name" value="S-adenosyl-L-methionine-dependent methyltransferases"/>
    <property type="match status" value="1"/>
</dbReference>
<dbReference type="Pfam" id="PF08241">
    <property type="entry name" value="Methyltransf_11"/>
    <property type="match status" value="1"/>
</dbReference>
<reference evidence="2 3" key="1">
    <citation type="journal article" date="2024" name="BMC Genomics">
        <title>Genome assembly of redclaw crayfish (Cherax quadricarinatus) provides insights into its immune adaptation and hypoxia tolerance.</title>
        <authorList>
            <person name="Liu Z."/>
            <person name="Zheng J."/>
            <person name="Li H."/>
            <person name="Fang K."/>
            <person name="Wang S."/>
            <person name="He J."/>
            <person name="Zhou D."/>
            <person name="Weng S."/>
            <person name="Chi M."/>
            <person name="Gu Z."/>
            <person name="He J."/>
            <person name="Li F."/>
            <person name="Wang M."/>
        </authorList>
    </citation>
    <scope>NUCLEOTIDE SEQUENCE [LARGE SCALE GENOMIC DNA]</scope>
    <source>
        <strain evidence="2">ZL_2023a</strain>
    </source>
</reference>
<dbReference type="InterPro" id="IPR029063">
    <property type="entry name" value="SAM-dependent_MTases_sf"/>
</dbReference>
<dbReference type="Gene3D" id="3.40.50.150">
    <property type="entry name" value="Vaccinia Virus protein VP39"/>
    <property type="match status" value="1"/>
</dbReference>
<dbReference type="EMBL" id="JARKIK010001165">
    <property type="protein sequence ID" value="KAK8719876.1"/>
    <property type="molecule type" value="Genomic_DNA"/>
</dbReference>
<organism evidence="2 3">
    <name type="scientific">Cherax quadricarinatus</name>
    <name type="common">Australian red claw crayfish</name>
    <dbReference type="NCBI Taxonomy" id="27406"/>
    <lineage>
        <taxon>Eukaryota</taxon>
        <taxon>Metazoa</taxon>
        <taxon>Ecdysozoa</taxon>
        <taxon>Arthropoda</taxon>
        <taxon>Crustacea</taxon>
        <taxon>Multicrustacea</taxon>
        <taxon>Malacostraca</taxon>
        <taxon>Eumalacostraca</taxon>
        <taxon>Eucarida</taxon>
        <taxon>Decapoda</taxon>
        <taxon>Pleocyemata</taxon>
        <taxon>Astacidea</taxon>
        <taxon>Parastacoidea</taxon>
        <taxon>Parastacidae</taxon>
        <taxon>Cherax</taxon>
    </lineage>
</organism>